<evidence type="ECO:0000256" key="2">
    <source>
        <dbReference type="ARBA" id="ARBA00004496"/>
    </source>
</evidence>
<evidence type="ECO:0000256" key="14">
    <source>
        <dbReference type="ARBA" id="ARBA00047783"/>
    </source>
</evidence>
<feature type="domain" description="tRNA methyltransferase TRMD/TRM10-type" evidence="18">
    <location>
        <begin position="2"/>
        <end position="232"/>
    </location>
</feature>
<proteinExistence type="inferred from homology"/>
<dbReference type="PANTHER" id="PTHR46417">
    <property type="entry name" value="TRNA (GUANINE-N(1)-)-METHYLTRANSFERASE"/>
    <property type="match status" value="1"/>
</dbReference>
<comment type="subcellular location">
    <subcellularLocation>
        <location evidence="2 15 17">Cytoplasm</location>
    </subcellularLocation>
</comment>
<feature type="binding site" evidence="15 16">
    <location>
        <position position="122"/>
    </location>
    <ligand>
        <name>S-adenosyl-L-methionine</name>
        <dbReference type="ChEBI" id="CHEBI:59789"/>
    </ligand>
</feature>
<dbReference type="Proteomes" id="UP000179251">
    <property type="component" value="Unassembled WGS sequence"/>
</dbReference>
<dbReference type="PIRSF" id="PIRSF000386">
    <property type="entry name" value="tRNA_mtase"/>
    <property type="match status" value="1"/>
</dbReference>
<dbReference type="InterPro" id="IPR002649">
    <property type="entry name" value="tRNA_m1G_MeTrfase_TrmD"/>
</dbReference>
<keyword evidence="11 15" id="KW-0819">tRNA processing</keyword>
<comment type="similarity">
    <text evidence="3 15 17">Belongs to the RNA methyltransferase TrmD family.</text>
</comment>
<evidence type="ECO:0000256" key="6">
    <source>
        <dbReference type="ARBA" id="ARBA00014679"/>
    </source>
</evidence>
<dbReference type="GO" id="GO:0002939">
    <property type="term" value="P:tRNA N1-guanine methylation"/>
    <property type="evidence" value="ECO:0007669"/>
    <property type="project" value="TreeGrafter"/>
</dbReference>
<keyword evidence="9 15" id="KW-0808">Transferase</keyword>
<dbReference type="EMBL" id="MFHD01000005">
    <property type="protein sequence ID" value="OGF63222.1"/>
    <property type="molecule type" value="Genomic_DNA"/>
</dbReference>
<dbReference type="InterPro" id="IPR023148">
    <property type="entry name" value="tRNA_m1G_MeTrfase_C_sf"/>
</dbReference>
<keyword evidence="10 15" id="KW-0949">S-adenosyl-L-methionine</keyword>
<comment type="function">
    <text evidence="1 15 17">Specifically methylates guanosine-37 in various tRNAs.</text>
</comment>
<dbReference type="GO" id="GO:0005829">
    <property type="term" value="C:cytosol"/>
    <property type="evidence" value="ECO:0007669"/>
    <property type="project" value="TreeGrafter"/>
</dbReference>
<dbReference type="InterPro" id="IPR016009">
    <property type="entry name" value="tRNA_MeTrfase_TRMD/TRM10"/>
</dbReference>
<organism evidence="19 20">
    <name type="scientific">Candidatus Giovannonibacteria bacterium RIFCSPHIGHO2_01_FULL_45_23</name>
    <dbReference type="NCBI Taxonomy" id="1798325"/>
    <lineage>
        <taxon>Bacteria</taxon>
        <taxon>Candidatus Giovannoniibacteriota</taxon>
    </lineage>
</organism>
<comment type="catalytic activity">
    <reaction evidence="14 15 17">
        <text>guanosine(37) in tRNA + S-adenosyl-L-methionine = N(1)-methylguanosine(37) in tRNA + S-adenosyl-L-homocysteine + H(+)</text>
        <dbReference type="Rhea" id="RHEA:36899"/>
        <dbReference type="Rhea" id="RHEA-COMP:10145"/>
        <dbReference type="Rhea" id="RHEA-COMP:10147"/>
        <dbReference type="ChEBI" id="CHEBI:15378"/>
        <dbReference type="ChEBI" id="CHEBI:57856"/>
        <dbReference type="ChEBI" id="CHEBI:59789"/>
        <dbReference type="ChEBI" id="CHEBI:73542"/>
        <dbReference type="ChEBI" id="CHEBI:74269"/>
        <dbReference type="EC" id="2.1.1.228"/>
    </reaction>
</comment>
<dbReference type="SUPFAM" id="SSF75217">
    <property type="entry name" value="alpha/beta knot"/>
    <property type="match status" value="1"/>
</dbReference>
<dbReference type="CDD" id="cd18080">
    <property type="entry name" value="TrmD-like"/>
    <property type="match status" value="1"/>
</dbReference>
<dbReference type="NCBIfam" id="TIGR00088">
    <property type="entry name" value="trmD"/>
    <property type="match status" value="1"/>
</dbReference>
<evidence type="ECO:0000256" key="17">
    <source>
        <dbReference type="RuleBase" id="RU003464"/>
    </source>
</evidence>
<dbReference type="InterPro" id="IPR029028">
    <property type="entry name" value="Alpha/beta_knot_MTases"/>
</dbReference>
<sequence length="235" mass="27018">MMRFDILTIFPEVSHGYFNESIIKRAQKKKLVEIKIWDLRKFSRDKHKKVDDKPYGGGPGMVLKIEPIAKALESILKLRRRTSKSKTSDVLIVLLSASGKQFNSKMAANFAKKYKRIIMICGHYEGVDERIKKVVLDLGFRISDLSIGHYVLTGGELPAMVIVDAVSRHILGVLGTGESLEEKRYGVGVPSYTRPEIFNKKYRVPKVLLSGDHKKIEAWRLKKARRFRDNYRRQK</sequence>
<dbReference type="EC" id="2.1.1.228" evidence="5 15"/>
<dbReference type="AlphaFoldDB" id="A0A1F5VIH4"/>
<name>A0A1F5VIH4_9BACT</name>
<evidence type="ECO:0000256" key="12">
    <source>
        <dbReference type="ARBA" id="ARBA00029736"/>
    </source>
</evidence>
<keyword evidence="7 15" id="KW-0963">Cytoplasm</keyword>
<dbReference type="Gene3D" id="1.10.1270.20">
    <property type="entry name" value="tRNA(m1g37)methyltransferase, domain 2"/>
    <property type="match status" value="1"/>
</dbReference>
<comment type="subunit">
    <text evidence="4 15 17">Homodimer.</text>
</comment>
<comment type="caution">
    <text evidence="15">Lacks conserved residue(s) required for the propagation of feature annotation.</text>
</comment>
<dbReference type="STRING" id="1798325.A2834_03755"/>
<evidence type="ECO:0000256" key="9">
    <source>
        <dbReference type="ARBA" id="ARBA00022679"/>
    </source>
</evidence>
<evidence type="ECO:0000256" key="7">
    <source>
        <dbReference type="ARBA" id="ARBA00022490"/>
    </source>
</evidence>
<evidence type="ECO:0000256" key="15">
    <source>
        <dbReference type="HAMAP-Rule" id="MF_00605"/>
    </source>
</evidence>
<evidence type="ECO:0000259" key="18">
    <source>
        <dbReference type="Pfam" id="PF01746"/>
    </source>
</evidence>
<evidence type="ECO:0000256" key="13">
    <source>
        <dbReference type="ARBA" id="ARBA00033392"/>
    </source>
</evidence>
<dbReference type="InterPro" id="IPR029026">
    <property type="entry name" value="tRNA_m1G_MTases_N"/>
</dbReference>
<dbReference type="GO" id="GO:0052906">
    <property type="term" value="F:tRNA (guanine(37)-N1)-methyltransferase activity"/>
    <property type="evidence" value="ECO:0007669"/>
    <property type="project" value="UniProtKB-UniRule"/>
</dbReference>
<evidence type="ECO:0000256" key="4">
    <source>
        <dbReference type="ARBA" id="ARBA00011738"/>
    </source>
</evidence>
<dbReference type="NCBIfam" id="NF000648">
    <property type="entry name" value="PRK00026.1"/>
    <property type="match status" value="1"/>
</dbReference>
<evidence type="ECO:0000256" key="11">
    <source>
        <dbReference type="ARBA" id="ARBA00022694"/>
    </source>
</evidence>
<protein>
    <recommendedName>
        <fullName evidence="6 15">tRNA (guanine-N(1)-)-methyltransferase</fullName>
        <ecNumber evidence="5 15">2.1.1.228</ecNumber>
    </recommendedName>
    <alternativeName>
        <fullName evidence="12 15">M1G-methyltransferase</fullName>
    </alternativeName>
    <alternativeName>
        <fullName evidence="13 15">tRNA [GM37] methyltransferase</fullName>
    </alternativeName>
</protein>
<accession>A0A1F5VIH4</accession>
<evidence type="ECO:0000256" key="5">
    <source>
        <dbReference type="ARBA" id="ARBA00012807"/>
    </source>
</evidence>
<evidence type="ECO:0000256" key="3">
    <source>
        <dbReference type="ARBA" id="ARBA00007630"/>
    </source>
</evidence>
<evidence type="ECO:0000256" key="8">
    <source>
        <dbReference type="ARBA" id="ARBA00022603"/>
    </source>
</evidence>
<dbReference type="FunFam" id="3.40.1280.10:FF:000001">
    <property type="entry name" value="tRNA (guanine-N(1)-)-methyltransferase"/>
    <property type="match status" value="1"/>
</dbReference>
<keyword evidence="8 15" id="KW-0489">Methyltransferase</keyword>
<dbReference type="HAMAP" id="MF_00605">
    <property type="entry name" value="TrmD"/>
    <property type="match status" value="1"/>
</dbReference>
<dbReference type="Pfam" id="PF01746">
    <property type="entry name" value="tRNA_m1G_MT"/>
    <property type="match status" value="1"/>
</dbReference>
<evidence type="ECO:0000256" key="1">
    <source>
        <dbReference type="ARBA" id="ARBA00002634"/>
    </source>
</evidence>
<evidence type="ECO:0000256" key="10">
    <source>
        <dbReference type="ARBA" id="ARBA00022691"/>
    </source>
</evidence>
<comment type="caution">
    <text evidence="19">The sequence shown here is derived from an EMBL/GenBank/DDBJ whole genome shotgun (WGS) entry which is preliminary data.</text>
</comment>
<evidence type="ECO:0000313" key="19">
    <source>
        <dbReference type="EMBL" id="OGF63222.1"/>
    </source>
</evidence>
<dbReference type="PANTHER" id="PTHR46417:SF1">
    <property type="entry name" value="TRNA (GUANINE-N(1)-)-METHYLTRANSFERASE"/>
    <property type="match status" value="1"/>
</dbReference>
<gene>
    <name evidence="15" type="primary">trmD</name>
    <name evidence="19" type="ORF">A2834_03755</name>
</gene>
<dbReference type="Gene3D" id="3.40.1280.10">
    <property type="match status" value="1"/>
</dbReference>
<evidence type="ECO:0000313" key="20">
    <source>
        <dbReference type="Proteomes" id="UP000179251"/>
    </source>
</evidence>
<evidence type="ECO:0000256" key="16">
    <source>
        <dbReference type="PIRSR" id="PIRSR000386-1"/>
    </source>
</evidence>
<reference evidence="19 20" key="1">
    <citation type="journal article" date="2016" name="Nat. Commun.">
        <title>Thousands of microbial genomes shed light on interconnected biogeochemical processes in an aquifer system.</title>
        <authorList>
            <person name="Anantharaman K."/>
            <person name="Brown C.T."/>
            <person name="Hug L.A."/>
            <person name="Sharon I."/>
            <person name="Castelle C.J."/>
            <person name="Probst A.J."/>
            <person name="Thomas B.C."/>
            <person name="Singh A."/>
            <person name="Wilkins M.J."/>
            <person name="Karaoz U."/>
            <person name="Brodie E.L."/>
            <person name="Williams K.H."/>
            <person name="Hubbard S.S."/>
            <person name="Banfield J.F."/>
        </authorList>
    </citation>
    <scope>NUCLEOTIDE SEQUENCE [LARGE SCALE GENOMIC DNA]</scope>
</reference>